<accession>A0A0Q3HC12</accession>
<organism evidence="1">
    <name type="scientific">Brachypodium distachyon</name>
    <name type="common">Purple false brome</name>
    <name type="synonym">Trachynia distachya</name>
    <dbReference type="NCBI Taxonomy" id="15368"/>
    <lineage>
        <taxon>Eukaryota</taxon>
        <taxon>Viridiplantae</taxon>
        <taxon>Streptophyta</taxon>
        <taxon>Embryophyta</taxon>
        <taxon>Tracheophyta</taxon>
        <taxon>Spermatophyta</taxon>
        <taxon>Magnoliopsida</taxon>
        <taxon>Liliopsida</taxon>
        <taxon>Poales</taxon>
        <taxon>Poaceae</taxon>
        <taxon>BOP clade</taxon>
        <taxon>Pooideae</taxon>
        <taxon>Stipodae</taxon>
        <taxon>Brachypodieae</taxon>
        <taxon>Brachypodium</taxon>
    </lineage>
</organism>
<proteinExistence type="predicted"/>
<dbReference type="InParanoid" id="A0A0Q3HC12"/>
<reference evidence="1" key="2">
    <citation type="submission" date="2017-06" db="EMBL/GenBank/DDBJ databases">
        <title>WGS assembly of Brachypodium distachyon.</title>
        <authorList>
            <consortium name="The International Brachypodium Initiative"/>
            <person name="Lucas S."/>
            <person name="Harmon-Smith M."/>
            <person name="Lail K."/>
            <person name="Tice H."/>
            <person name="Grimwood J."/>
            <person name="Bruce D."/>
            <person name="Barry K."/>
            <person name="Shu S."/>
            <person name="Lindquist E."/>
            <person name="Wang M."/>
            <person name="Pitluck S."/>
            <person name="Vogel J.P."/>
            <person name="Garvin D.F."/>
            <person name="Mockler T.C."/>
            <person name="Schmutz J."/>
            <person name="Rokhsar D."/>
            <person name="Bevan M.W."/>
        </authorList>
    </citation>
    <scope>NUCLEOTIDE SEQUENCE</scope>
    <source>
        <strain evidence="1">Bd21</strain>
    </source>
</reference>
<sequence length="124" mass="14148">MQMPVRRQGRKRLNFEAVRCISSTFDPTSRVSSSDCLQLHMLLDVLPAAKKNVLRVSPKHDLILCQENAPDERRRLQFLQKLVCGGAQERPHVQFARSPNPNMNKLSFARSPNLKMTKSSIFTS</sequence>
<keyword evidence="3" id="KW-1185">Reference proteome</keyword>
<dbReference type="Proteomes" id="UP000008810">
    <property type="component" value="Chromosome 1"/>
</dbReference>
<evidence type="ECO:0000313" key="2">
    <source>
        <dbReference type="EnsemblPlants" id="KQK20439"/>
    </source>
</evidence>
<dbReference type="Gramene" id="KQK20439">
    <property type="protein sequence ID" value="KQK20439"/>
    <property type="gene ID" value="BRADI_1g54496v3"/>
</dbReference>
<dbReference type="AlphaFoldDB" id="A0A0Q3HC12"/>
<reference evidence="1 2" key="1">
    <citation type="journal article" date="2010" name="Nature">
        <title>Genome sequencing and analysis of the model grass Brachypodium distachyon.</title>
        <authorList>
            <consortium name="International Brachypodium Initiative"/>
        </authorList>
    </citation>
    <scope>NUCLEOTIDE SEQUENCE [LARGE SCALE GENOMIC DNA]</scope>
    <source>
        <strain evidence="1 2">Bd21</strain>
    </source>
</reference>
<evidence type="ECO:0000313" key="1">
    <source>
        <dbReference type="EMBL" id="KQK20439.1"/>
    </source>
</evidence>
<name>A0A0Q3HC12_BRADI</name>
<gene>
    <name evidence="1" type="ORF">BRADI_1g54496v3</name>
</gene>
<protein>
    <submittedName>
        <fullName evidence="1 2">Uncharacterized protein</fullName>
    </submittedName>
</protein>
<dbReference type="EMBL" id="CM000880">
    <property type="protein sequence ID" value="KQK20439.1"/>
    <property type="molecule type" value="Genomic_DNA"/>
</dbReference>
<reference evidence="2" key="3">
    <citation type="submission" date="2018-08" db="UniProtKB">
        <authorList>
            <consortium name="EnsemblPlants"/>
        </authorList>
    </citation>
    <scope>IDENTIFICATION</scope>
    <source>
        <strain evidence="2">cv. Bd21</strain>
    </source>
</reference>
<dbReference type="EnsemblPlants" id="KQK20439">
    <property type="protein sequence ID" value="KQK20439"/>
    <property type="gene ID" value="BRADI_1g54496v3"/>
</dbReference>
<evidence type="ECO:0000313" key="3">
    <source>
        <dbReference type="Proteomes" id="UP000008810"/>
    </source>
</evidence>